<dbReference type="CDD" id="cd14014">
    <property type="entry name" value="STKc_PknB_like"/>
    <property type="match status" value="1"/>
</dbReference>
<protein>
    <submittedName>
        <fullName evidence="3">Substrate-binding protein of ABC transporter</fullName>
    </submittedName>
</protein>
<dbReference type="PROSITE" id="PS50011">
    <property type="entry name" value="PROTEIN_KINASE_DOM"/>
    <property type="match status" value="1"/>
</dbReference>
<comment type="caution">
    <text evidence="3">The sequence shown here is derived from an EMBL/GenBank/DDBJ whole genome shotgun (WGS) entry which is preliminary data.</text>
</comment>
<dbReference type="GO" id="GO:0005524">
    <property type="term" value="F:ATP binding"/>
    <property type="evidence" value="ECO:0007669"/>
    <property type="project" value="InterPro"/>
</dbReference>
<evidence type="ECO:0000256" key="1">
    <source>
        <dbReference type="SAM" id="Phobius"/>
    </source>
</evidence>
<evidence type="ECO:0000313" key="4">
    <source>
        <dbReference type="Proteomes" id="UP000011991"/>
    </source>
</evidence>
<dbReference type="InterPro" id="IPR028082">
    <property type="entry name" value="Peripla_BP_I"/>
</dbReference>
<dbReference type="Proteomes" id="UP000011991">
    <property type="component" value="Unassembled WGS sequence"/>
</dbReference>
<sequence>MRAANGTVKLTDFGLAKLSSANSGMQLTQTGTVIGTPYFMSPEQCQGQTVDARTDIYALGATYYCLLTGRQPYDDSDSIVQVMYAHCNKSVPDPRDLDSSVPSACAAIVSHAMAKDPADRYQTVEEMSRDFQAVAAALSGEVQIELPSQSGITHPAIIPTKPQRSRRWLIGGVAGVGLLLLVGMALRSLFPSASAPLVPQGEPIKVGVLQSLSGTMSTSGTSVIDATLLAIDEINQSGGLLGRQVKAVVADGRSNTESFAREAERLIEEEKVCTVFGCWTSASRKTVRPIFEQYNHLLVYPVQYEGMETSPNIIYMGAAPNQQTIPAVTWASEILNKKRFFLVGSDYVFPRTISEVIKDQFQNSEAEVVGEMYVPLGSAHFESVVQAILEAKPDMIFNTVNGDSNVAFFRELRKAGIKRDDIPCLSFSIGEQALRGLNIDDVKGDYAASTYFQSLDTEVNKAFVARFKEKHPHRVISDPMQDAYVGVLLWAQAVREIQSIDPKKSAARCFPSESPLRRATSASTRKRNIVSRLRE</sequence>
<dbReference type="CDD" id="cd06355">
    <property type="entry name" value="PBP1_FmdD-like"/>
    <property type="match status" value="1"/>
</dbReference>
<dbReference type="SUPFAM" id="SSF56112">
    <property type="entry name" value="Protein kinase-like (PK-like)"/>
    <property type="match status" value="1"/>
</dbReference>
<dbReference type="PANTHER" id="PTHR47628">
    <property type="match status" value="1"/>
</dbReference>
<dbReference type="GO" id="GO:0004672">
    <property type="term" value="F:protein kinase activity"/>
    <property type="evidence" value="ECO:0007669"/>
    <property type="project" value="InterPro"/>
</dbReference>
<feature type="domain" description="Protein kinase" evidence="2">
    <location>
        <begin position="1"/>
        <end position="132"/>
    </location>
</feature>
<feature type="transmembrane region" description="Helical" evidence="1">
    <location>
        <begin position="168"/>
        <end position="190"/>
    </location>
</feature>
<dbReference type="Pfam" id="PF13433">
    <property type="entry name" value="Peripla_BP_5"/>
    <property type="match status" value="1"/>
</dbReference>
<evidence type="ECO:0000259" key="2">
    <source>
        <dbReference type="PROSITE" id="PS50011"/>
    </source>
</evidence>
<name>M5RKI0_9BACT</name>
<dbReference type="SUPFAM" id="SSF53822">
    <property type="entry name" value="Periplasmic binding protein-like I"/>
    <property type="match status" value="1"/>
</dbReference>
<accession>M5RKI0</accession>
<dbReference type="InterPro" id="IPR011009">
    <property type="entry name" value="Kinase-like_dom_sf"/>
</dbReference>
<dbReference type="Pfam" id="PF00069">
    <property type="entry name" value="Pkinase"/>
    <property type="match status" value="1"/>
</dbReference>
<keyword evidence="4" id="KW-1185">Reference proteome</keyword>
<dbReference type="AlphaFoldDB" id="M5RKI0"/>
<gene>
    <name evidence="3" type="ORF">RMSM_03254</name>
</gene>
<dbReference type="InterPro" id="IPR000719">
    <property type="entry name" value="Prot_kinase_dom"/>
</dbReference>
<organism evidence="3 4">
    <name type="scientific">Rhodopirellula maiorica SM1</name>
    <dbReference type="NCBI Taxonomy" id="1265738"/>
    <lineage>
        <taxon>Bacteria</taxon>
        <taxon>Pseudomonadati</taxon>
        <taxon>Planctomycetota</taxon>
        <taxon>Planctomycetia</taxon>
        <taxon>Pirellulales</taxon>
        <taxon>Pirellulaceae</taxon>
        <taxon>Novipirellula</taxon>
    </lineage>
</organism>
<keyword evidence="1" id="KW-0472">Membrane</keyword>
<dbReference type="SMART" id="SM00220">
    <property type="entry name" value="S_TKc"/>
    <property type="match status" value="1"/>
</dbReference>
<dbReference type="Gene3D" id="3.40.50.2300">
    <property type="match status" value="2"/>
</dbReference>
<proteinExistence type="predicted"/>
<dbReference type="EMBL" id="ANOG01000473">
    <property type="protein sequence ID" value="EMI19823.1"/>
    <property type="molecule type" value="Genomic_DNA"/>
</dbReference>
<keyword evidence="1" id="KW-1133">Transmembrane helix</keyword>
<dbReference type="InterPro" id="IPR017777">
    <property type="entry name" value="ABC_urea-bd_UrtA"/>
</dbReference>
<dbReference type="PANTHER" id="PTHR47628:SF1">
    <property type="entry name" value="ALIPHATIC AMIDASE EXPRESSION-REGULATING PROTEIN"/>
    <property type="match status" value="1"/>
</dbReference>
<keyword evidence="1" id="KW-0812">Transmembrane</keyword>
<reference evidence="3 4" key="1">
    <citation type="journal article" date="2013" name="Mar. Genomics">
        <title>Expression of sulfatases in Rhodopirellula baltica and the diversity of sulfatases in the genus Rhodopirellula.</title>
        <authorList>
            <person name="Wegner C.E."/>
            <person name="Richter-Heitmann T."/>
            <person name="Klindworth A."/>
            <person name="Klockow C."/>
            <person name="Richter M."/>
            <person name="Achstetter T."/>
            <person name="Glockner F.O."/>
            <person name="Harder J."/>
        </authorList>
    </citation>
    <scope>NUCLEOTIDE SEQUENCE [LARGE SCALE GENOMIC DNA]</scope>
    <source>
        <strain evidence="3 4">SM1</strain>
    </source>
</reference>
<dbReference type="PATRIC" id="fig|1265738.3.peg.3247"/>
<evidence type="ECO:0000313" key="3">
    <source>
        <dbReference type="EMBL" id="EMI19823.1"/>
    </source>
</evidence>
<dbReference type="Gene3D" id="1.10.510.10">
    <property type="entry name" value="Transferase(Phosphotransferase) domain 1"/>
    <property type="match status" value="1"/>
</dbReference>